<protein>
    <submittedName>
        <fullName evidence="2">Protein TCP17</fullName>
    </submittedName>
</protein>
<dbReference type="CDD" id="cd02199">
    <property type="entry name" value="YjgF_YER057c_UK114_like_1"/>
    <property type="match status" value="1"/>
</dbReference>
<sequence length="161" mass="17217">MVEVEAKLAQMGYELPPAPDPVGNYVSITRSGYIMWLSGVGSRRAGGGRISGKLGADLTVEQGQDAARWAALNLLARMKAELGDLDRVTRILKVVGMVNSDPSFTEQAAVVDGASNLFVALYGERGRHARSAPGMAALPGNIAVICDCVIEVDRQDWEAWD</sequence>
<feature type="domain" description="Endoribonuclease L-PSP/chorismate mutase-like" evidence="1">
    <location>
        <begin position="5"/>
        <end position="141"/>
    </location>
</feature>
<evidence type="ECO:0000313" key="2">
    <source>
        <dbReference type="EMBL" id="CAI8052028.1"/>
    </source>
</evidence>
<accession>A0AA35XAZ1</accession>
<dbReference type="InterPro" id="IPR035959">
    <property type="entry name" value="RutC-like_sf"/>
</dbReference>
<dbReference type="EMBL" id="CASHTH010003978">
    <property type="protein sequence ID" value="CAI8052028.1"/>
    <property type="molecule type" value="Genomic_DNA"/>
</dbReference>
<reference evidence="2" key="1">
    <citation type="submission" date="2023-03" db="EMBL/GenBank/DDBJ databases">
        <authorList>
            <person name="Steffen K."/>
            <person name="Cardenas P."/>
        </authorList>
    </citation>
    <scope>NUCLEOTIDE SEQUENCE</scope>
</reference>
<dbReference type="Gene3D" id="3.30.1330.40">
    <property type="entry name" value="RutC-like"/>
    <property type="match status" value="1"/>
</dbReference>
<dbReference type="Proteomes" id="UP001174909">
    <property type="component" value="Unassembled WGS sequence"/>
</dbReference>
<dbReference type="InterPro" id="IPR013813">
    <property type="entry name" value="Endoribo_LPSP/chorism_mut-like"/>
</dbReference>
<evidence type="ECO:0000313" key="3">
    <source>
        <dbReference type="Proteomes" id="UP001174909"/>
    </source>
</evidence>
<dbReference type="AlphaFoldDB" id="A0AA35XAZ1"/>
<comment type="caution">
    <text evidence="2">The sequence shown here is derived from an EMBL/GenBank/DDBJ whole genome shotgun (WGS) entry which is preliminary data.</text>
</comment>
<dbReference type="PANTHER" id="PTHR43760">
    <property type="entry name" value="ENDORIBONUCLEASE-RELATED"/>
    <property type="match status" value="1"/>
</dbReference>
<keyword evidence="3" id="KW-1185">Reference proteome</keyword>
<dbReference type="PANTHER" id="PTHR43760:SF1">
    <property type="entry name" value="ENDORIBONUCLEASE L-PSP_CHORISMATE MUTASE-LIKE DOMAIN-CONTAINING PROTEIN"/>
    <property type="match status" value="1"/>
</dbReference>
<proteinExistence type="predicted"/>
<dbReference type="SUPFAM" id="SSF55298">
    <property type="entry name" value="YjgF-like"/>
    <property type="match status" value="1"/>
</dbReference>
<organism evidence="2 3">
    <name type="scientific">Geodia barretti</name>
    <name type="common">Barrett's horny sponge</name>
    <dbReference type="NCBI Taxonomy" id="519541"/>
    <lineage>
        <taxon>Eukaryota</taxon>
        <taxon>Metazoa</taxon>
        <taxon>Porifera</taxon>
        <taxon>Demospongiae</taxon>
        <taxon>Heteroscleromorpha</taxon>
        <taxon>Tetractinellida</taxon>
        <taxon>Astrophorina</taxon>
        <taxon>Geodiidae</taxon>
        <taxon>Geodia</taxon>
    </lineage>
</organism>
<dbReference type="Pfam" id="PF14588">
    <property type="entry name" value="YjgF_endoribonc"/>
    <property type="match status" value="1"/>
</dbReference>
<name>A0AA35XAZ1_GEOBA</name>
<evidence type="ECO:0000259" key="1">
    <source>
        <dbReference type="Pfam" id="PF14588"/>
    </source>
</evidence>
<gene>
    <name evidence="2" type="ORF">GBAR_LOCUS28472</name>
</gene>